<dbReference type="RefSeq" id="WP_207674648.1">
    <property type="nucleotide sequence ID" value="NZ_JAFREM010000025.1"/>
</dbReference>
<gene>
    <name evidence="2" type="ORF">JZO70_15880</name>
</gene>
<protein>
    <submittedName>
        <fullName evidence="2">PTS sugar transporter subunit IIA</fullName>
    </submittedName>
</protein>
<evidence type="ECO:0000313" key="2">
    <source>
        <dbReference type="EMBL" id="MBO1307656.1"/>
    </source>
</evidence>
<dbReference type="PANTHER" id="PTHR47738">
    <property type="entry name" value="PTS SYSTEM FRUCTOSE-LIKE EIIA COMPONENT-RELATED"/>
    <property type="match status" value="1"/>
</dbReference>
<evidence type="ECO:0000313" key="3">
    <source>
        <dbReference type="Proteomes" id="UP000664601"/>
    </source>
</evidence>
<dbReference type="SUPFAM" id="SSF55804">
    <property type="entry name" value="Phoshotransferase/anion transport protein"/>
    <property type="match status" value="1"/>
</dbReference>
<dbReference type="InterPro" id="IPR016152">
    <property type="entry name" value="PTrfase/Anion_transptr"/>
</dbReference>
<evidence type="ECO:0000259" key="1">
    <source>
        <dbReference type="PROSITE" id="PS51094"/>
    </source>
</evidence>
<dbReference type="InterPro" id="IPR002178">
    <property type="entry name" value="PTS_EIIA_type-2_dom"/>
</dbReference>
<keyword evidence="2" id="KW-0762">Sugar transport</keyword>
<dbReference type="PANTHER" id="PTHR47738:SF3">
    <property type="entry name" value="PHOSPHOTRANSFERASE SYSTEM MANNITOL_FRUCTOSE-SPECIFIC IIA DOMAIN CONTAINING PROTEIN"/>
    <property type="match status" value="1"/>
</dbReference>
<dbReference type="PROSITE" id="PS51094">
    <property type="entry name" value="PTS_EIIA_TYPE_2"/>
    <property type="match status" value="1"/>
</dbReference>
<dbReference type="Pfam" id="PF00359">
    <property type="entry name" value="PTS_EIIA_2"/>
    <property type="match status" value="1"/>
</dbReference>
<keyword evidence="3" id="KW-1185">Reference proteome</keyword>
<organism evidence="2 3">
    <name type="scientific">Candidatus Enterococcus moelleringii</name>
    <dbReference type="NCBI Taxonomy" id="2815325"/>
    <lineage>
        <taxon>Bacteria</taxon>
        <taxon>Bacillati</taxon>
        <taxon>Bacillota</taxon>
        <taxon>Bacilli</taxon>
        <taxon>Lactobacillales</taxon>
        <taxon>Enterococcaceae</taxon>
        <taxon>Enterococcus</taxon>
    </lineage>
</organism>
<proteinExistence type="predicted"/>
<dbReference type="InterPro" id="IPR051541">
    <property type="entry name" value="PTS_SugarTrans_NitroReg"/>
</dbReference>
<keyword evidence="2" id="KW-0813">Transport</keyword>
<dbReference type="EMBL" id="JAFREM010000025">
    <property type="protein sequence ID" value="MBO1307656.1"/>
    <property type="molecule type" value="Genomic_DNA"/>
</dbReference>
<accession>A0ABS3LDF3</accession>
<reference evidence="2 3" key="1">
    <citation type="submission" date="2021-03" db="EMBL/GenBank/DDBJ databases">
        <title>Enterococcal diversity collection.</title>
        <authorList>
            <person name="Gilmore M.S."/>
            <person name="Schwartzman J."/>
            <person name="Van Tyne D."/>
            <person name="Martin M."/>
            <person name="Earl A.M."/>
            <person name="Manson A.L."/>
            <person name="Straub T."/>
            <person name="Salamzade R."/>
            <person name="Saavedra J."/>
            <person name="Lebreton F."/>
            <person name="Prichula J."/>
            <person name="Schaufler K."/>
            <person name="Gaca A."/>
            <person name="Sgardioli B."/>
            <person name="Wagenaar J."/>
            <person name="Strong T."/>
        </authorList>
    </citation>
    <scope>NUCLEOTIDE SEQUENCE [LARGE SCALE GENOMIC DNA]</scope>
    <source>
        <strain evidence="2 3">669A</strain>
    </source>
</reference>
<dbReference type="CDD" id="cd00211">
    <property type="entry name" value="PTS_IIA_fru"/>
    <property type="match status" value="1"/>
</dbReference>
<comment type="caution">
    <text evidence="2">The sequence shown here is derived from an EMBL/GenBank/DDBJ whole genome shotgun (WGS) entry which is preliminary data.</text>
</comment>
<dbReference type="Proteomes" id="UP000664601">
    <property type="component" value="Unassembled WGS sequence"/>
</dbReference>
<name>A0ABS3LDF3_9ENTE</name>
<feature type="domain" description="PTS EIIA type-2" evidence="1">
    <location>
        <begin position="4"/>
        <end position="151"/>
    </location>
</feature>
<dbReference type="Gene3D" id="3.40.930.10">
    <property type="entry name" value="Mannitol-specific EII, Chain A"/>
    <property type="match status" value="1"/>
</dbReference>
<sequence>MEQDILDNLVVFLDGSYDSEFDLFKKIVESDKVKHFVKDSYYEAITAREKEYPTGICGPVIDFAIPHTDPENLVNPFVAIIKPSAPVTFEPMGMAEEKVRAKLILMLGVNKDGQQIELLQKLMSFFSDEAEVTSVMNETDEEAIKAKMKAALS</sequence>